<keyword evidence="6 11" id="KW-0732">Signal</keyword>
<gene>
    <name evidence="13" type="ORF">BFW38_01660</name>
</gene>
<keyword evidence="8" id="KW-0626">Porin</keyword>
<evidence type="ECO:0000256" key="10">
    <source>
        <dbReference type="ARBA" id="ARBA00023237"/>
    </source>
</evidence>
<evidence type="ECO:0000256" key="11">
    <source>
        <dbReference type="SAM" id="SignalP"/>
    </source>
</evidence>
<organism evidence="13 14">
    <name type="scientific">Terasakiispira papahanaumokuakeensis</name>
    <dbReference type="NCBI Taxonomy" id="197479"/>
    <lineage>
        <taxon>Bacteria</taxon>
        <taxon>Pseudomonadati</taxon>
        <taxon>Pseudomonadota</taxon>
        <taxon>Gammaproteobacteria</taxon>
        <taxon>Oceanospirillales</taxon>
        <taxon>Terasakiispira</taxon>
    </lineage>
</organism>
<evidence type="ECO:0000256" key="4">
    <source>
        <dbReference type="ARBA" id="ARBA00022452"/>
    </source>
</evidence>
<dbReference type="Pfam" id="PF13609">
    <property type="entry name" value="Porin_4"/>
    <property type="match status" value="1"/>
</dbReference>
<evidence type="ECO:0000313" key="13">
    <source>
        <dbReference type="EMBL" id="ODC02440.1"/>
    </source>
</evidence>
<dbReference type="InterPro" id="IPR050298">
    <property type="entry name" value="Gram-neg_bact_OMP"/>
</dbReference>
<dbReference type="InterPro" id="IPR023614">
    <property type="entry name" value="Porin_dom_sf"/>
</dbReference>
<keyword evidence="9" id="KW-0472">Membrane</keyword>
<dbReference type="SUPFAM" id="SSF56935">
    <property type="entry name" value="Porins"/>
    <property type="match status" value="1"/>
</dbReference>
<evidence type="ECO:0000256" key="2">
    <source>
        <dbReference type="ARBA" id="ARBA00011233"/>
    </source>
</evidence>
<keyword evidence="10" id="KW-0998">Cell outer membrane</keyword>
<dbReference type="GO" id="GO:0015288">
    <property type="term" value="F:porin activity"/>
    <property type="evidence" value="ECO:0007669"/>
    <property type="project" value="UniProtKB-KW"/>
</dbReference>
<keyword evidence="4" id="KW-1134">Transmembrane beta strand</keyword>
<dbReference type="EMBL" id="MDTQ01000001">
    <property type="protein sequence ID" value="ODC02440.1"/>
    <property type="molecule type" value="Genomic_DNA"/>
</dbReference>
<sequence>MKKTLLATAVALAAASSAQAATVYNEDGTTLDVYGNVQIGYRNIKDDAGDSRDDLFDNGTTFGFAAQHQITNDVIGYMKLEIDDIDATEMKTGPRQDGGDQAYIGVKGNFGDFRIGSFDTVMDDWIQDPLTNNEYFDATDSNGFANGNKSGSAETDQIRYMSPVMGGVQLALGMNYKGDAESENSTNSSEQTFYGGVKYAVGAFSVAAVYDTLGIQDDETDIVTGDDLGDRYGVNAQYTINALRLSAKYEVFDAEASNSDVTYAGIGARYGYGMGDVYGAYQNVDDDSVDDKRNEFIVGGTYNISDAMYTWAEIAKRDRDEDAGDGFGVGVTYMF</sequence>
<dbReference type="Proteomes" id="UP000094291">
    <property type="component" value="Unassembled WGS sequence"/>
</dbReference>
<reference evidence="13 14" key="1">
    <citation type="submission" date="2016-08" db="EMBL/GenBank/DDBJ databases">
        <authorList>
            <person name="Seilhamer J.J."/>
        </authorList>
    </citation>
    <scope>NUCLEOTIDE SEQUENCE [LARGE SCALE GENOMIC DNA]</scope>
    <source>
        <strain evidence="13 14">PH27A</strain>
    </source>
</reference>
<evidence type="ECO:0000256" key="1">
    <source>
        <dbReference type="ARBA" id="ARBA00004571"/>
    </source>
</evidence>
<evidence type="ECO:0000256" key="9">
    <source>
        <dbReference type="ARBA" id="ARBA00023136"/>
    </source>
</evidence>
<dbReference type="AlphaFoldDB" id="A0A1E2V604"/>
<feature type="domain" description="Porin" evidence="12">
    <location>
        <begin position="7"/>
        <end position="320"/>
    </location>
</feature>
<feature type="signal peptide" evidence="11">
    <location>
        <begin position="1"/>
        <end position="20"/>
    </location>
</feature>
<evidence type="ECO:0000256" key="3">
    <source>
        <dbReference type="ARBA" id="ARBA00022448"/>
    </source>
</evidence>
<keyword evidence="7" id="KW-0406">Ion transport</keyword>
<evidence type="ECO:0000256" key="7">
    <source>
        <dbReference type="ARBA" id="ARBA00023065"/>
    </source>
</evidence>
<comment type="subunit">
    <text evidence="2">Homotrimer.</text>
</comment>
<dbReference type="GO" id="GO:0006811">
    <property type="term" value="P:monoatomic ion transport"/>
    <property type="evidence" value="ECO:0007669"/>
    <property type="project" value="UniProtKB-KW"/>
</dbReference>
<dbReference type="OrthoDB" id="8957883at2"/>
<name>A0A1E2V604_9GAMM</name>
<dbReference type="InterPro" id="IPR033900">
    <property type="entry name" value="Gram_neg_porin_domain"/>
</dbReference>
<dbReference type="Gene3D" id="2.40.160.10">
    <property type="entry name" value="Porin"/>
    <property type="match status" value="1"/>
</dbReference>
<keyword evidence="3" id="KW-0813">Transport</keyword>
<comment type="subcellular location">
    <subcellularLocation>
        <location evidence="1">Cell outer membrane</location>
        <topology evidence="1">Multi-pass membrane protein</topology>
    </subcellularLocation>
</comment>
<feature type="chain" id="PRO_5009119608" evidence="11">
    <location>
        <begin position="21"/>
        <end position="335"/>
    </location>
</feature>
<dbReference type="GO" id="GO:0046930">
    <property type="term" value="C:pore complex"/>
    <property type="evidence" value="ECO:0007669"/>
    <property type="project" value="UniProtKB-KW"/>
</dbReference>
<proteinExistence type="predicted"/>
<evidence type="ECO:0000256" key="6">
    <source>
        <dbReference type="ARBA" id="ARBA00022729"/>
    </source>
</evidence>
<accession>A0A1E2V604</accession>
<dbReference type="RefSeq" id="WP_068996825.1">
    <property type="nucleotide sequence ID" value="NZ_MDTQ01000001.1"/>
</dbReference>
<dbReference type="PANTHER" id="PTHR34501">
    <property type="entry name" value="PROTEIN YDDL-RELATED"/>
    <property type="match status" value="1"/>
</dbReference>
<dbReference type="CDD" id="cd00342">
    <property type="entry name" value="gram_neg_porins"/>
    <property type="match status" value="1"/>
</dbReference>
<evidence type="ECO:0000259" key="12">
    <source>
        <dbReference type="Pfam" id="PF13609"/>
    </source>
</evidence>
<dbReference type="PANTHER" id="PTHR34501:SF9">
    <property type="entry name" value="MAJOR OUTER MEMBRANE PROTEIN P.IA"/>
    <property type="match status" value="1"/>
</dbReference>
<keyword evidence="14" id="KW-1185">Reference proteome</keyword>
<protein>
    <submittedName>
        <fullName evidence="13">Porin</fullName>
    </submittedName>
</protein>
<keyword evidence="5" id="KW-0812">Transmembrane</keyword>
<evidence type="ECO:0000313" key="14">
    <source>
        <dbReference type="Proteomes" id="UP000094291"/>
    </source>
</evidence>
<evidence type="ECO:0000256" key="5">
    <source>
        <dbReference type="ARBA" id="ARBA00022692"/>
    </source>
</evidence>
<dbReference type="GO" id="GO:0009279">
    <property type="term" value="C:cell outer membrane"/>
    <property type="evidence" value="ECO:0007669"/>
    <property type="project" value="UniProtKB-SubCell"/>
</dbReference>
<dbReference type="STRING" id="197479.BFW38_01660"/>
<comment type="caution">
    <text evidence="13">The sequence shown here is derived from an EMBL/GenBank/DDBJ whole genome shotgun (WGS) entry which is preliminary data.</text>
</comment>
<evidence type="ECO:0000256" key="8">
    <source>
        <dbReference type="ARBA" id="ARBA00023114"/>
    </source>
</evidence>